<accession>A0A9X2I7V5</accession>
<keyword evidence="3" id="KW-1185">Reference proteome</keyword>
<dbReference type="AlphaFoldDB" id="A0A9X2I7V5"/>
<keyword evidence="1" id="KW-0812">Transmembrane</keyword>
<dbReference type="Proteomes" id="UP001155280">
    <property type="component" value="Unassembled WGS sequence"/>
</dbReference>
<organism evidence="2 3">
    <name type="scientific">Christiangramia oceanisediminis</name>
    <dbReference type="NCBI Taxonomy" id="2920386"/>
    <lineage>
        <taxon>Bacteria</taxon>
        <taxon>Pseudomonadati</taxon>
        <taxon>Bacteroidota</taxon>
        <taxon>Flavobacteriia</taxon>
        <taxon>Flavobacteriales</taxon>
        <taxon>Flavobacteriaceae</taxon>
        <taxon>Christiangramia</taxon>
    </lineage>
</organism>
<feature type="transmembrane region" description="Helical" evidence="1">
    <location>
        <begin position="93"/>
        <end position="111"/>
    </location>
</feature>
<comment type="caution">
    <text evidence="2">The sequence shown here is derived from an EMBL/GenBank/DDBJ whole genome shotgun (WGS) entry which is preliminary data.</text>
</comment>
<dbReference type="RefSeq" id="WP_241550833.1">
    <property type="nucleotide sequence ID" value="NZ_JANCNS010000001.1"/>
</dbReference>
<name>A0A9X2I7V5_9FLAO</name>
<gene>
    <name evidence="2" type="ORF">MKO06_02870</name>
</gene>
<keyword evidence="1" id="KW-1133">Transmembrane helix</keyword>
<keyword evidence="1" id="KW-0472">Membrane</keyword>
<reference evidence="2" key="1">
    <citation type="submission" date="2022-07" db="EMBL/GenBank/DDBJ databases">
        <title>Gramela sediminis sp. nov., isolated from deep-sea sediment of the Indian Ocean.</title>
        <authorList>
            <person name="Shi H."/>
        </authorList>
    </citation>
    <scope>NUCLEOTIDE SEQUENCE</scope>
    <source>
        <strain evidence="2">GC03-9</strain>
    </source>
</reference>
<proteinExistence type="predicted"/>
<evidence type="ECO:0000313" key="3">
    <source>
        <dbReference type="Proteomes" id="UP001155280"/>
    </source>
</evidence>
<protein>
    <submittedName>
        <fullName evidence="2">Uncharacterized protein</fullName>
    </submittedName>
</protein>
<dbReference type="EMBL" id="JANCNS010000001">
    <property type="protein sequence ID" value="MCP9198832.1"/>
    <property type="molecule type" value="Genomic_DNA"/>
</dbReference>
<sequence>MKLNKIRRPINDEPKTKIEAEYFQLSRLIDELEERKLPGNLVSQLNNHIDQLNDAKFETNRKELKFLNKQKHAILKLLERQAKLVPVNYYRNMWLALGMSVFGLPLGVAFSSFLGNTAFIGIGIPIGMGIGIAIGTEKDKKARQEARQLNQEIKS</sequence>
<evidence type="ECO:0000256" key="1">
    <source>
        <dbReference type="SAM" id="Phobius"/>
    </source>
</evidence>
<evidence type="ECO:0000313" key="2">
    <source>
        <dbReference type="EMBL" id="MCP9198832.1"/>
    </source>
</evidence>
<feature type="transmembrane region" description="Helical" evidence="1">
    <location>
        <begin position="117"/>
        <end position="135"/>
    </location>
</feature>